<evidence type="ECO:0000256" key="9">
    <source>
        <dbReference type="ARBA" id="ARBA00022833"/>
    </source>
</evidence>
<keyword evidence="5" id="KW-0812">Transmembrane</keyword>
<dbReference type="EC" id="2.3.2.27" evidence="3"/>
<evidence type="ECO:0000313" key="14">
    <source>
        <dbReference type="EMBL" id="RKP39597.1"/>
    </source>
</evidence>
<dbReference type="EMBL" id="ML002259">
    <property type="protein sequence ID" value="RKP39597.1"/>
    <property type="molecule type" value="Genomic_DNA"/>
</dbReference>
<dbReference type="PANTHER" id="PTHR45977:SF4">
    <property type="entry name" value="RING-TYPE DOMAIN-CONTAINING PROTEIN"/>
    <property type="match status" value="1"/>
</dbReference>
<evidence type="ECO:0000256" key="4">
    <source>
        <dbReference type="ARBA" id="ARBA00022679"/>
    </source>
</evidence>
<dbReference type="STRING" id="215637.A0A4Q0A0R4"/>
<gene>
    <name evidence="14" type="ORF">BJ085DRAFT_5873</name>
</gene>
<dbReference type="Gene3D" id="3.30.40.10">
    <property type="entry name" value="Zinc/RING finger domain, C3HC4 (zinc finger)"/>
    <property type="match status" value="1"/>
</dbReference>
<dbReference type="PANTHER" id="PTHR45977">
    <property type="entry name" value="TARGET OF ERK KINASE MPK-1"/>
    <property type="match status" value="1"/>
</dbReference>
<keyword evidence="8" id="KW-0833">Ubl conjugation pathway</keyword>
<keyword evidence="15" id="KW-1185">Reference proteome</keyword>
<keyword evidence="6" id="KW-0479">Metal-binding</keyword>
<keyword evidence="9" id="KW-0862">Zinc</keyword>
<dbReference type="SUPFAM" id="SSF57850">
    <property type="entry name" value="RING/U-box"/>
    <property type="match status" value="1"/>
</dbReference>
<dbReference type="Proteomes" id="UP000268162">
    <property type="component" value="Unassembled WGS sequence"/>
</dbReference>
<dbReference type="GO" id="GO:0006511">
    <property type="term" value="P:ubiquitin-dependent protein catabolic process"/>
    <property type="evidence" value="ECO:0007669"/>
    <property type="project" value="TreeGrafter"/>
</dbReference>
<feature type="domain" description="RING-type" evidence="13">
    <location>
        <begin position="11"/>
        <end position="53"/>
    </location>
</feature>
<dbReference type="GO" id="GO:0016020">
    <property type="term" value="C:membrane"/>
    <property type="evidence" value="ECO:0007669"/>
    <property type="project" value="UniProtKB-SubCell"/>
</dbReference>
<evidence type="ECO:0000256" key="7">
    <source>
        <dbReference type="ARBA" id="ARBA00022771"/>
    </source>
</evidence>
<evidence type="ECO:0000259" key="13">
    <source>
        <dbReference type="PROSITE" id="PS50089"/>
    </source>
</evidence>
<keyword evidence="4" id="KW-0808">Transferase</keyword>
<sequence>TIQQEKGYPSCTICLDRFRSGHYVRQLPCKHVFHTTCVDKWLITKSAVCPLCK</sequence>
<dbReference type="AlphaFoldDB" id="A0A4Q0A0R4"/>
<evidence type="ECO:0000256" key="2">
    <source>
        <dbReference type="ARBA" id="ARBA00004141"/>
    </source>
</evidence>
<keyword evidence="11" id="KW-0472">Membrane</keyword>
<name>A0A4Q0A0R4_9FUNG</name>
<dbReference type="InterPro" id="IPR001841">
    <property type="entry name" value="Znf_RING"/>
</dbReference>
<accession>A0A4Q0A0R4</accession>
<dbReference type="PROSITE" id="PS50089">
    <property type="entry name" value="ZF_RING_2"/>
    <property type="match status" value="1"/>
</dbReference>
<protein>
    <recommendedName>
        <fullName evidence="3">RING-type E3 ubiquitin transferase</fullName>
        <ecNumber evidence="3">2.3.2.27</ecNumber>
    </recommendedName>
</protein>
<evidence type="ECO:0000256" key="10">
    <source>
        <dbReference type="ARBA" id="ARBA00022989"/>
    </source>
</evidence>
<evidence type="ECO:0000256" key="1">
    <source>
        <dbReference type="ARBA" id="ARBA00000900"/>
    </source>
</evidence>
<reference evidence="15" key="1">
    <citation type="journal article" date="2018" name="Nat. Microbiol.">
        <title>Leveraging single-cell genomics to expand the fungal tree of life.</title>
        <authorList>
            <person name="Ahrendt S.R."/>
            <person name="Quandt C.A."/>
            <person name="Ciobanu D."/>
            <person name="Clum A."/>
            <person name="Salamov A."/>
            <person name="Andreopoulos B."/>
            <person name="Cheng J.F."/>
            <person name="Woyke T."/>
            <person name="Pelin A."/>
            <person name="Henrissat B."/>
            <person name="Reynolds N.K."/>
            <person name="Benny G.L."/>
            <person name="Smith M.E."/>
            <person name="James T.Y."/>
            <person name="Grigoriev I.V."/>
        </authorList>
    </citation>
    <scope>NUCLEOTIDE SEQUENCE [LARGE SCALE GENOMIC DNA]</scope>
    <source>
        <strain evidence="15">RSA 468</strain>
    </source>
</reference>
<evidence type="ECO:0000256" key="12">
    <source>
        <dbReference type="PROSITE-ProRule" id="PRU00175"/>
    </source>
</evidence>
<keyword evidence="7 12" id="KW-0863">Zinc-finger</keyword>
<comment type="catalytic activity">
    <reaction evidence="1">
        <text>S-ubiquitinyl-[E2 ubiquitin-conjugating enzyme]-L-cysteine + [acceptor protein]-L-lysine = [E2 ubiquitin-conjugating enzyme]-L-cysteine + N(6)-ubiquitinyl-[acceptor protein]-L-lysine.</text>
        <dbReference type="EC" id="2.3.2.27"/>
    </reaction>
</comment>
<dbReference type="GO" id="GO:0061630">
    <property type="term" value="F:ubiquitin protein ligase activity"/>
    <property type="evidence" value="ECO:0007669"/>
    <property type="project" value="UniProtKB-EC"/>
</dbReference>
<evidence type="ECO:0000313" key="15">
    <source>
        <dbReference type="Proteomes" id="UP000268162"/>
    </source>
</evidence>
<dbReference type="SMART" id="SM00184">
    <property type="entry name" value="RING"/>
    <property type="match status" value="1"/>
</dbReference>
<keyword evidence="10" id="KW-1133">Transmembrane helix</keyword>
<dbReference type="Pfam" id="PF13639">
    <property type="entry name" value="zf-RING_2"/>
    <property type="match status" value="1"/>
</dbReference>
<dbReference type="InterPro" id="IPR013083">
    <property type="entry name" value="Znf_RING/FYVE/PHD"/>
</dbReference>
<feature type="non-terminal residue" evidence="14">
    <location>
        <position position="1"/>
    </location>
</feature>
<proteinExistence type="predicted"/>
<comment type="subcellular location">
    <subcellularLocation>
        <location evidence="2">Membrane</location>
        <topology evidence="2">Multi-pass membrane protein</topology>
    </subcellularLocation>
</comment>
<organism evidence="14 15">
    <name type="scientific">Dimargaris cristalligena</name>
    <dbReference type="NCBI Taxonomy" id="215637"/>
    <lineage>
        <taxon>Eukaryota</taxon>
        <taxon>Fungi</taxon>
        <taxon>Fungi incertae sedis</taxon>
        <taxon>Zoopagomycota</taxon>
        <taxon>Kickxellomycotina</taxon>
        <taxon>Dimargaritomycetes</taxon>
        <taxon>Dimargaritales</taxon>
        <taxon>Dimargaritaceae</taxon>
        <taxon>Dimargaris</taxon>
    </lineage>
</organism>
<dbReference type="GO" id="GO:0016567">
    <property type="term" value="P:protein ubiquitination"/>
    <property type="evidence" value="ECO:0007669"/>
    <property type="project" value="TreeGrafter"/>
</dbReference>
<evidence type="ECO:0000256" key="5">
    <source>
        <dbReference type="ARBA" id="ARBA00022692"/>
    </source>
</evidence>
<feature type="non-terminal residue" evidence="14">
    <location>
        <position position="53"/>
    </location>
</feature>
<evidence type="ECO:0000256" key="11">
    <source>
        <dbReference type="ARBA" id="ARBA00023136"/>
    </source>
</evidence>
<evidence type="ECO:0000256" key="6">
    <source>
        <dbReference type="ARBA" id="ARBA00022723"/>
    </source>
</evidence>
<evidence type="ECO:0000256" key="8">
    <source>
        <dbReference type="ARBA" id="ARBA00022786"/>
    </source>
</evidence>
<dbReference type="GO" id="GO:0008270">
    <property type="term" value="F:zinc ion binding"/>
    <property type="evidence" value="ECO:0007669"/>
    <property type="project" value="UniProtKB-KW"/>
</dbReference>
<evidence type="ECO:0000256" key="3">
    <source>
        <dbReference type="ARBA" id="ARBA00012483"/>
    </source>
</evidence>